<sequence>MKSKFDATQLITCVTVSVVRRLVRSGLSRSGSERVSQVGLCSNLQSISEFVSEIISLADHRVPTLPTRGTGVEVSCSGSVSVMLSLMYGTASGSSNVTRSSGSKFDI</sequence>
<dbReference type="GeneID" id="113467483"/>
<dbReference type="PaxDb" id="121845-A0A3Q0IXT3"/>
<dbReference type="Proteomes" id="UP000079169">
    <property type="component" value="Unplaced"/>
</dbReference>
<evidence type="ECO:0000313" key="2">
    <source>
        <dbReference type="RefSeq" id="XP_026679493.1"/>
    </source>
</evidence>
<dbReference type="AlphaFoldDB" id="A0A3Q0IXT3"/>
<name>A0A3Q0IXT3_DIACI</name>
<keyword evidence="1" id="KW-1185">Reference proteome</keyword>
<dbReference type="RefSeq" id="XP_026679493.1">
    <property type="nucleotide sequence ID" value="XM_026823692.1"/>
</dbReference>
<protein>
    <submittedName>
        <fullName evidence="2">Uncharacterized protein LOC113467483</fullName>
    </submittedName>
</protein>
<accession>A0A3Q0IXT3</accession>
<evidence type="ECO:0000313" key="1">
    <source>
        <dbReference type="Proteomes" id="UP000079169"/>
    </source>
</evidence>
<dbReference type="KEGG" id="dci:113467483"/>
<proteinExistence type="predicted"/>
<reference evidence="2" key="1">
    <citation type="submission" date="2025-08" db="UniProtKB">
        <authorList>
            <consortium name="RefSeq"/>
        </authorList>
    </citation>
    <scope>IDENTIFICATION</scope>
</reference>
<organism evidence="1 2">
    <name type="scientific">Diaphorina citri</name>
    <name type="common">Asian citrus psyllid</name>
    <dbReference type="NCBI Taxonomy" id="121845"/>
    <lineage>
        <taxon>Eukaryota</taxon>
        <taxon>Metazoa</taxon>
        <taxon>Ecdysozoa</taxon>
        <taxon>Arthropoda</taxon>
        <taxon>Hexapoda</taxon>
        <taxon>Insecta</taxon>
        <taxon>Pterygota</taxon>
        <taxon>Neoptera</taxon>
        <taxon>Paraneoptera</taxon>
        <taxon>Hemiptera</taxon>
        <taxon>Sternorrhyncha</taxon>
        <taxon>Psylloidea</taxon>
        <taxon>Psyllidae</taxon>
        <taxon>Diaphorininae</taxon>
        <taxon>Diaphorina</taxon>
    </lineage>
</organism>
<gene>
    <name evidence="2" type="primary">LOC113467483</name>
</gene>